<proteinExistence type="predicted"/>
<keyword evidence="2" id="KW-0732">Signal</keyword>
<feature type="signal peptide" evidence="2">
    <location>
        <begin position="1"/>
        <end position="28"/>
    </location>
</feature>
<dbReference type="InterPro" id="IPR011089">
    <property type="entry name" value="GmrSD_C"/>
</dbReference>
<organism evidence="4 5">
    <name type="scientific">Sediminivirga luteola</name>
    <dbReference type="NCBI Taxonomy" id="1774748"/>
    <lineage>
        <taxon>Bacteria</taxon>
        <taxon>Bacillati</taxon>
        <taxon>Actinomycetota</taxon>
        <taxon>Actinomycetes</taxon>
        <taxon>Micrococcales</taxon>
        <taxon>Brevibacteriaceae</taxon>
        <taxon>Sediminivirga</taxon>
    </lineage>
</organism>
<gene>
    <name evidence="4" type="ORF">GCM10011333_14190</name>
</gene>
<dbReference type="Proteomes" id="UP000616114">
    <property type="component" value="Unassembled WGS sequence"/>
</dbReference>
<reference evidence="4" key="1">
    <citation type="journal article" date="2014" name="Int. J. Syst. Evol. Microbiol.">
        <title>Complete genome sequence of Corynebacterium casei LMG S-19264T (=DSM 44701T), isolated from a smear-ripened cheese.</title>
        <authorList>
            <consortium name="US DOE Joint Genome Institute (JGI-PGF)"/>
            <person name="Walter F."/>
            <person name="Albersmeier A."/>
            <person name="Kalinowski J."/>
            <person name="Ruckert C."/>
        </authorList>
    </citation>
    <scope>NUCLEOTIDE SEQUENCE</scope>
    <source>
        <strain evidence="4">CGMCC 1.12785</strain>
    </source>
</reference>
<sequence length="274" mass="29215">MPRTARTVMALSGVSALLVLLSGCTASAIPATPGYLDPAEPEQAAEADPVPVPAGADPEDPAAETDDSGYLVPGSPYSGERALDVLDSLPVLPAEDDAGYEPAAFGEDEAGGPGCGTRHRILLRDLTDPRTDEADRCRVTGGDLYDPYTGEVIGYADDPDEPAPIAIDRIVSLRQAWMTGAQELRPEQREALARDPLNLQATSRAAYREKAGKDAQAWLPLWQSYHCTYAARQISVKQHHRLWVTAGEKSTLSEVLAACPGQRAFAPTAADTHN</sequence>
<dbReference type="RefSeq" id="WP_188550236.1">
    <property type="nucleotide sequence ID" value="NZ_BMFY01000005.1"/>
</dbReference>
<reference evidence="4" key="2">
    <citation type="submission" date="2020-09" db="EMBL/GenBank/DDBJ databases">
        <authorList>
            <person name="Sun Q."/>
            <person name="Zhou Y."/>
        </authorList>
    </citation>
    <scope>NUCLEOTIDE SEQUENCE</scope>
    <source>
        <strain evidence="4">CGMCC 1.12785</strain>
    </source>
</reference>
<comment type="caution">
    <text evidence="4">The sequence shown here is derived from an EMBL/GenBank/DDBJ whole genome shotgun (WGS) entry which is preliminary data.</text>
</comment>
<evidence type="ECO:0000313" key="5">
    <source>
        <dbReference type="Proteomes" id="UP000616114"/>
    </source>
</evidence>
<evidence type="ECO:0000256" key="2">
    <source>
        <dbReference type="SAM" id="SignalP"/>
    </source>
</evidence>
<dbReference type="EMBL" id="BMFY01000005">
    <property type="protein sequence ID" value="GGA12495.1"/>
    <property type="molecule type" value="Genomic_DNA"/>
</dbReference>
<protein>
    <recommendedName>
        <fullName evidence="3">GmrSD restriction endonucleases C-terminal domain-containing protein</fullName>
    </recommendedName>
</protein>
<feature type="domain" description="GmrSD restriction endonucleases C-terminal" evidence="3">
    <location>
        <begin position="120"/>
        <end position="254"/>
    </location>
</feature>
<evidence type="ECO:0000259" key="3">
    <source>
        <dbReference type="Pfam" id="PF07510"/>
    </source>
</evidence>
<feature type="chain" id="PRO_5035307130" description="GmrSD restriction endonucleases C-terminal domain-containing protein" evidence="2">
    <location>
        <begin position="29"/>
        <end position="274"/>
    </location>
</feature>
<evidence type="ECO:0000313" key="4">
    <source>
        <dbReference type="EMBL" id="GGA12495.1"/>
    </source>
</evidence>
<evidence type="ECO:0000256" key="1">
    <source>
        <dbReference type="SAM" id="MobiDB-lite"/>
    </source>
</evidence>
<feature type="compositionally biased region" description="Low complexity" evidence="1">
    <location>
        <begin position="46"/>
        <end position="56"/>
    </location>
</feature>
<dbReference type="PROSITE" id="PS51257">
    <property type="entry name" value="PROKAR_LIPOPROTEIN"/>
    <property type="match status" value="1"/>
</dbReference>
<accession>A0A8J2TXT1</accession>
<keyword evidence="5" id="KW-1185">Reference proteome</keyword>
<feature type="region of interest" description="Disordered" evidence="1">
    <location>
        <begin position="34"/>
        <end position="76"/>
    </location>
</feature>
<feature type="compositionally biased region" description="Acidic residues" evidence="1">
    <location>
        <begin position="57"/>
        <end position="67"/>
    </location>
</feature>
<dbReference type="Pfam" id="PF07510">
    <property type="entry name" value="GmrSD_C"/>
    <property type="match status" value="1"/>
</dbReference>
<name>A0A8J2TXT1_9MICO</name>
<dbReference type="AlphaFoldDB" id="A0A8J2TXT1"/>